<dbReference type="PANTHER" id="PTHR30485:SF2">
    <property type="entry name" value="BLL0597 PROTEIN"/>
    <property type="match status" value="1"/>
</dbReference>
<feature type="transmembrane region" description="Helical" evidence="6">
    <location>
        <begin position="160"/>
        <end position="178"/>
    </location>
</feature>
<feature type="transmembrane region" description="Helical" evidence="6">
    <location>
        <begin position="104"/>
        <end position="125"/>
    </location>
</feature>
<keyword evidence="4 6" id="KW-1133">Transmembrane helix</keyword>
<dbReference type="Proteomes" id="UP000233597">
    <property type="component" value="Unassembled WGS sequence"/>
</dbReference>
<dbReference type="InterPro" id="IPR016174">
    <property type="entry name" value="Di-haem_cyt_TM"/>
</dbReference>
<comment type="subcellular location">
    <subcellularLocation>
        <location evidence="1">Cell membrane</location>
        <topology evidence="1">Multi-pass membrane protein</topology>
    </subcellularLocation>
</comment>
<feature type="transmembrane region" description="Helical" evidence="6">
    <location>
        <begin position="210"/>
        <end position="231"/>
    </location>
</feature>
<dbReference type="Pfam" id="PF01292">
    <property type="entry name" value="Ni_hydr_CYTB"/>
    <property type="match status" value="1"/>
</dbReference>
<evidence type="ECO:0000256" key="1">
    <source>
        <dbReference type="ARBA" id="ARBA00004651"/>
    </source>
</evidence>
<reference evidence="8 9" key="1">
    <citation type="submission" date="2017-09" db="EMBL/GenBank/DDBJ databases">
        <title>Biodiversity and function of Thalassospira species in the particle-attached aromatic-hydrocarbon-degrading consortia from the surface seawater of the South China Sea.</title>
        <authorList>
            <person name="Dong C."/>
            <person name="Liu R."/>
            <person name="Shao Z."/>
        </authorList>
    </citation>
    <scope>NUCLEOTIDE SEQUENCE [LARGE SCALE GENOMIC DNA]</scope>
    <source>
        <strain evidence="8 9">CSC1P2</strain>
    </source>
</reference>
<dbReference type="InterPro" id="IPR011577">
    <property type="entry name" value="Cyt_b561_bac/Ni-Hgenase"/>
</dbReference>
<dbReference type="GO" id="GO:0009055">
    <property type="term" value="F:electron transfer activity"/>
    <property type="evidence" value="ECO:0007669"/>
    <property type="project" value="InterPro"/>
</dbReference>
<sequence length="234" mass="25785">MHGDNAQKTKIRQWDFPVRLFHWALVTAIVTAWWTNQEAIINIHELAGYTVLTLVLFRIIWGFVGSSNARFTSFVKGPFTALSYLRKLPKGSEEELAYEGHNPAGGLMVIVLLLLVAVQAFTGLFTSEDTFLFFDGPLVKYVPSGFANTMNYIHHVNINLIYIAVVLHVVAAIGYLFLKNENLIGAMITGSRKVPTSIAARFASINFKPAWLGLLIMVMCGAIVAGVITLARAG</sequence>
<feature type="transmembrane region" description="Helical" evidence="6">
    <location>
        <begin position="16"/>
        <end position="34"/>
    </location>
</feature>
<feature type="domain" description="Cytochrome b561 bacterial/Ni-hydrogenase" evidence="7">
    <location>
        <begin position="14"/>
        <end position="190"/>
    </location>
</feature>
<accession>A0A2N3L008</accession>
<evidence type="ECO:0000256" key="4">
    <source>
        <dbReference type="ARBA" id="ARBA00022989"/>
    </source>
</evidence>
<evidence type="ECO:0000256" key="2">
    <source>
        <dbReference type="ARBA" id="ARBA00022475"/>
    </source>
</evidence>
<dbReference type="SUPFAM" id="SSF81342">
    <property type="entry name" value="Transmembrane di-heme cytochromes"/>
    <property type="match status" value="1"/>
</dbReference>
<dbReference type="PANTHER" id="PTHR30485">
    <property type="entry name" value="NI/FE-HYDROGENASE 1 B-TYPE CYTOCHROME SUBUNIT"/>
    <property type="match status" value="1"/>
</dbReference>
<evidence type="ECO:0000256" key="5">
    <source>
        <dbReference type="ARBA" id="ARBA00023136"/>
    </source>
</evidence>
<dbReference type="Gene3D" id="1.20.950.20">
    <property type="entry name" value="Transmembrane di-heme cytochromes, Chain C"/>
    <property type="match status" value="1"/>
</dbReference>
<evidence type="ECO:0000256" key="6">
    <source>
        <dbReference type="SAM" id="Phobius"/>
    </source>
</evidence>
<dbReference type="EMBL" id="NWTK01000001">
    <property type="protein sequence ID" value="PKR56154.1"/>
    <property type="molecule type" value="Genomic_DNA"/>
</dbReference>
<dbReference type="OrthoDB" id="196472at2"/>
<comment type="caution">
    <text evidence="8">The sequence shown here is derived from an EMBL/GenBank/DDBJ whole genome shotgun (WGS) entry which is preliminary data.</text>
</comment>
<dbReference type="InterPro" id="IPR051542">
    <property type="entry name" value="Hydrogenase_cytochrome"/>
</dbReference>
<proteinExistence type="predicted"/>
<dbReference type="AlphaFoldDB" id="A0A2N3L008"/>
<dbReference type="GO" id="GO:0005886">
    <property type="term" value="C:plasma membrane"/>
    <property type="evidence" value="ECO:0007669"/>
    <property type="project" value="UniProtKB-SubCell"/>
</dbReference>
<gene>
    <name evidence="8" type="ORF">COO20_02865</name>
</gene>
<dbReference type="GO" id="GO:0020037">
    <property type="term" value="F:heme binding"/>
    <property type="evidence" value="ECO:0007669"/>
    <property type="project" value="TreeGrafter"/>
</dbReference>
<keyword evidence="2" id="KW-1003">Cell membrane</keyword>
<evidence type="ECO:0000256" key="3">
    <source>
        <dbReference type="ARBA" id="ARBA00022692"/>
    </source>
</evidence>
<dbReference type="RefSeq" id="WP_101264142.1">
    <property type="nucleotide sequence ID" value="NZ_NWTK01000001.1"/>
</dbReference>
<organism evidence="8 9">
    <name type="scientific">Thalassospira marina</name>
    <dbReference type="NCBI Taxonomy" id="2048283"/>
    <lineage>
        <taxon>Bacteria</taxon>
        <taxon>Pseudomonadati</taxon>
        <taxon>Pseudomonadota</taxon>
        <taxon>Alphaproteobacteria</taxon>
        <taxon>Rhodospirillales</taxon>
        <taxon>Thalassospiraceae</taxon>
        <taxon>Thalassospira</taxon>
    </lineage>
</organism>
<evidence type="ECO:0000313" key="8">
    <source>
        <dbReference type="EMBL" id="PKR56154.1"/>
    </source>
</evidence>
<feature type="transmembrane region" description="Helical" evidence="6">
    <location>
        <begin position="46"/>
        <end position="64"/>
    </location>
</feature>
<evidence type="ECO:0000313" key="9">
    <source>
        <dbReference type="Proteomes" id="UP000233597"/>
    </source>
</evidence>
<keyword evidence="3 6" id="KW-0812">Transmembrane</keyword>
<evidence type="ECO:0000259" key="7">
    <source>
        <dbReference type="Pfam" id="PF01292"/>
    </source>
</evidence>
<name>A0A2N3L008_9PROT</name>
<dbReference type="GO" id="GO:0022904">
    <property type="term" value="P:respiratory electron transport chain"/>
    <property type="evidence" value="ECO:0007669"/>
    <property type="project" value="InterPro"/>
</dbReference>
<keyword evidence="5 6" id="KW-0472">Membrane</keyword>
<protein>
    <submittedName>
        <fullName evidence="8">Cytochrome B6</fullName>
    </submittedName>
</protein>